<keyword evidence="2" id="KW-1185">Reference proteome</keyword>
<name>A0ACB8FID6_9SAUR</name>
<proteinExistence type="predicted"/>
<evidence type="ECO:0000313" key="2">
    <source>
        <dbReference type="Proteomes" id="UP000827872"/>
    </source>
</evidence>
<comment type="caution">
    <text evidence="1">The sequence shown here is derived from an EMBL/GenBank/DDBJ whole genome shotgun (WGS) entry which is preliminary data.</text>
</comment>
<protein>
    <submittedName>
        <fullName evidence="1">Uncharacterized protein</fullName>
    </submittedName>
</protein>
<sequence length="279" mass="30437">MRSEEFSPRYLLLQAEVGGGDREEEEGAWRSAVRSARQLGGGGGIYKGRGRTGGFQLEERFERTVTRAAKASSPPGESDFLCAERDLPRLSLVMSHVAVENALGLDQQFAGLDLNSSDDQSGGGTASKGRYIPPHLRNREASKQAGNAYTANYYSNPAVPPPRCYSPSWDSRGGNGYMNGYDRDSRMNGYDRDRGVFGSRGGSGRDDRGFDGWNAGRDRDAYSSFGARSDRGSGKSSFFGDRGNGSRGRNPKEETIRNRSHLENSDQREDPLEGPSPQA</sequence>
<organism evidence="1 2">
    <name type="scientific">Sphaerodactylus townsendi</name>
    <dbReference type="NCBI Taxonomy" id="933632"/>
    <lineage>
        <taxon>Eukaryota</taxon>
        <taxon>Metazoa</taxon>
        <taxon>Chordata</taxon>
        <taxon>Craniata</taxon>
        <taxon>Vertebrata</taxon>
        <taxon>Euteleostomi</taxon>
        <taxon>Lepidosauria</taxon>
        <taxon>Squamata</taxon>
        <taxon>Bifurcata</taxon>
        <taxon>Gekkota</taxon>
        <taxon>Sphaerodactylidae</taxon>
        <taxon>Sphaerodactylus</taxon>
    </lineage>
</organism>
<gene>
    <name evidence="1" type="ORF">K3G42_021714</name>
</gene>
<dbReference type="EMBL" id="CM037617">
    <property type="protein sequence ID" value="KAH8004972.1"/>
    <property type="molecule type" value="Genomic_DNA"/>
</dbReference>
<dbReference type="Proteomes" id="UP000827872">
    <property type="component" value="Linkage Group LG04"/>
</dbReference>
<evidence type="ECO:0000313" key="1">
    <source>
        <dbReference type="EMBL" id="KAH8004972.1"/>
    </source>
</evidence>
<accession>A0ACB8FID6</accession>
<reference evidence="1" key="1">
    <citation type="submission" date="2021-08" db="EMBL/GenBank/DDBJ databases">
        <title>The first chromosome-level gecko genome reveals the dynamic sex chromosomes of Neotropical dwarf geckos (Sphaerodactylidae: Sphaerodactylus).</title>
        <authorList>
            <person name="Pinto B.J."/>
            <person name="Keating S.E."/>
            <person name="Gamble T."/>
        </authorList>
    </citation>
    <scope>NUCLEOTIDE SEQUENCE</scope>
    <source>
        <strain evidence="1">TG3544</strain>
    </source>
</reference>